<keyword evidence="3" id="KW-1185">Reference proteome</keyword>
<dbReference type="EMBL" id="JAPDOD010000005">
    <property type="protein sequence ID" value="MDA0160273.1"/>
    <property type="molecule type" value="Genomic_DNA"/>
</dbReference>
<evidence type="ECO:0000313" key="3">
    <source>
        <dbReference type="Proteomes" id="UP001149140"/>
    </source>
</evidence>
<feature type="domain" description="Iminophenyl-pyruvate dimer synthase" evidence="1">
    <location>
        <begin position="14"/>
        <end position="240"/>
    </location>
</feature>
<dbReference type="Proteomes" id="UP001149140">
    <property type="component" value="Unassembled WGS sequence"/>
</dbReference>
<evidence type="ECO:0000313" key="2">
    <source>
        <dbReference type="EMBL" id="MDA0160273.1"/>
    </source>
</evidence>
<sequence>MIDNTHRRRLVALLTEAAELEHALMCQYLYAALSMKRRIEEGVSWQQLELMRRWEASIMLICRQEMEHLGLVCNLLTAIGEAPWLTRPNLPLAPRHYDLEVESKLERLTEETLVRFALFEIPDAEIEQPDRELLAQALGQEIDPQRYQTIGRLYDEIAQLFEQLGESLFIGPPGAELATTDVIPVPLRGISLPNTARIYDVELVPVTGLASALAVVEQIVAEGEGAPGSSGESHFKRVLAILREFRDERERDPAFDPARPVTAHPDPHAISDRRTRRVSQLFDDAYATLLLLLMRFFAHSDERTAELTGLQRAAFFPMMTTVIRPLAEVLTLLPTGDGASTAGPAFRFTRNITLIPHREAAWQVIQDELDALTATAEDLSGDSGYPLQVRDRLRLMHENLARIGLDFGLAMGTAVAP</sequence>
<evidence type="ECO:0000259" key="1">
    <source>
        <dbReference type="Pfam" id="PF12902"/>
    </source>
</evidence>
<name>A0A9X3S444_9ACTN</name>
<gene>
    <name evidence="2" type="ORF">OM076_08360</name>
</gene>
<protein>
    <submittedName>
        <fullName evidence="2">Ferritin-like protein</fullName>
    </submittedName>
</protein>
<reference evidence="2" key="1">
    <citation type="submission" date="2022-10" db="EMBL/GenBank/DDBJ databases">
        <title>The WGS of Solirubrobacter ginsenosidimutans DSM 21036.</title>
        <authorList>
            <person name="Jiang Z."/>
        </authorList>
    </citation>
    <scope>NUCLEOTIDE SEQUENCE</scope>
    <source>
        <strain evidence="2">DSM 21036</strain>
    </source>
</reference>
<dbReference type="Pfam" id="PF12902">
    <property type="entry name" value="Ferritin-like"/>
    <property type="match status" value="1"/>
</dbReference>
<comment type="caution">
    <text evidence="2">The sequence shown here is derived from an EMBL/GenBank/DDBJ whole genome shotgun (WGS) entry which is preliminary data.</text>
</comment>
<dbReference type="InterPro" id="IPR012347">
    <property type="entry name" value="Ferritin-like"/>
</dbReference>
<dbReference type="PANTHER" id="PTHR34400:SF4">
    <property type="entry name" value="MEMBRANE PROTEIN"/>
    <property type="match status" value="1"/>
</dbReference>
<proteinExistence type="predicted"/>
<dbReference type="PANTHER" id="PTHR34400">
    <property type="match status" value="1"/>
</dbReference>
<accession>A0A9X3S444</accession>
<dbReference type="Gene3D" id="1.20.1260.10">
    <property type="match status" value="1"/>
</dbReference>
<dbReference type="AlphaFoldDB" id="A0A9X3S444"/>
<dbReference type="RefSeq" id="WP_270039047.1">
    <property type="nucleotide sequence ID" value="NZ_JAPDOD010000005.1"/>
</dbReference>
<organism evidence="2 3">
    <name type="scientific">Solirubrobacter ginsenosidimutans</name>
    <dbReference type="NCBI Taxonomy" id="490573"/>
    <lineage>
        <taxon>Bacteria</taxon>
        <taxon>Bacillati</taxon>
        <taxon>Actinomycetota</taxon>
        <taxon>Thermoleophilia</taxon>
        <taxon>Solirubrobacterales</taxon>
        <taxon>Solirubrobacteraceae</taxon>
        <taxon>Solirubrobacter</taxon>
    </lineage>
</organism>
<dbReference type="InterPro" id="IPR026820">
    <property type="entry name" value="VioB/RebD_dom"/>
</dbReference>